<dbReference type="AlphaFoldDB" id="A0A5J4Q029"/>
<accession>A0A5J4Q029</accession>
<dbReference type="InterPro" id="IPR002044">
    <property type="entry name" value="CBM20"/>
</dbReference>
<dbReference type="EMBL" id="SNRY01005692">
    <property type="protein sequence ID" value="KAA6314338.1"/>
    <property type="molecule type" value="Genomic_DNA"/>
</dbReference>
<dbReference type="PROSITE" id="PS51166">
    <property type="entry name" value="CBM20"/>
    <property type="match status" value="2"/>
</dbReference>
<name>A0A5J4Q029_9ZZZZ</name>
<dbReference type="SUPFAM" id="SSF49452">
    <property type="entry name" value="Starch-binding domain-like"/>
    <property type="match status" value="2"/>
</dbReference>
<dbReference type="Pfam" id="PF00686">
    <property type="entry name" value="CBM_20"/>
    <property type="match status" value="2"/>
</dbReference>
<evidence type="ECO:0000259" key="1">
    <source>
        <dbReference type="PROSITE" id="PS51166"/>
    </source>
</evidence>
<sequence>MIISFTIEYRTGWNEEIRISGNIPELGNGNPDKAVRLQTCDGTHWTAQIQLPTPRTIEYYYCIYRNNDIVHKEWTGFPRRLQFTAADKDRKYCLIDFWKDIPEESYFYSSAFTESLLAHRKRADFPKHYPQGLVVKTYAPHITEDYCLAICGNCEALGNWNPAKAIPMSDVNFPEWLVEMDATQITFPLEYKFILYNKKERKAEMWENGNNRYLSDPQIKQDETFALSGQYPAFNFPVLKGAGVSIPVFAL</sequence>
<reference evidence="2" key="1">
    <citation type="submission" date="2019-03" db="EMBL/GenBank/DDBJ databases">
        <title>Single cell metagenomics reveals metabolic interactions within the superorganism composed of flagellate Streblomastix strix and complex community of Bacteroidetes bacteria on its surface.</title>
        <authorList>
            <person name="Treitli S.C."/>
            <person name="Kolisko M."/>
            <person name="Husnik F."/>
            <person name="Keeling P."/>
            <person name="Hampl V."/>
        </authorList>
    </citation>
    <scope>NUCLEOTIDE SEQUENCE</scope>
    <source>
        <strain evidence="2">STM</strain>
    </source>
</reference>
<proteinExistence type="predicted"/>
<feature type="domain" description="CBM20" evidence="1">
    <location>
        <begin position="1"/>
        <end position="100"/>
    </location>
</feature>
<protein>
    <recommendedName>
        <fullName evidence="1">CBM20 domain-containing protein</fullName>
    </recommendedName>
</protein>
<feature type="domain" description="CBM20" evidence="1">
    <location>
        <begin position="125"/>
        <end position="231"/>
    </location>
</feature>
<dbReference type="InterPro" id="IPR013784">
    <property type="entry name" value="Carb-bd-like_fold"/>
</dbReference>
<organism evidence="2">
    <name type="scientific">termite gut metagenome</name>
    <dbReference type="NCBI Taxonomy" id="433724"/>
    <lineage>
        <taxon>unclassified sequences</taxon>
        <taxon>metagenomes</taxon>
        <taxon>organismal metagenomes</taxon>
    </lineage>
</organism>
<dbReference type="GO" id="GO:2001070">
    <property type="term" value="F:starch binding"/>
    <property type="evidence" value="ECO:0007669"/>
    <property type="project" value="InterPro"/>
</dbReference>
<dbReference type="PANTHER" id="PTHR32518:SF3">
    <property type="entry name" value="4-ALPHA-GLUCANOTRANSFERASE"/>
    <property type="match status" value="1"/>
</dbReference>
<dbReference type="CDD" id="cd05467">
    <property type="entry name" value="CBM20"/>
    <property type="match status" value="1"/>
</dbReference>
<dbReference type="Gene3D" id="2.60.40.10">
    <property type="entry name" value="Immunoglobulins"/>
    <property type="match status" value="2"/>
</dbReference>
<dbReference type="InterPro" id="IPR013783">
    <property type="entry name" value="Ig-like_fold"/>
</dbReference>
<comment type="caution">
    <text evidence="2">The sequence shown here is derived from an EMBL/GenBank/DDBJ whole genome shotgun (WGS) entry which is preliminary data.</text>
</comment>
<dbReference type="SMART" id="SM01065">
    <property type="entry name" value="CBM_2"/>
    <property type="match status" value="2"/>
</dbReference>
<feature type="non-terminal residue" evidence="2">
    <location>
        <position position="251"/>
    </location>
</feature>
<gene>
    <name evidence="2" type="ORF">EZS27_035034</name>
</gene>
<dbReference type="PANTHER" id="PTHR32518">
    <property type="match status" value="1"/>
</dbReference>
<evidence type="ECO:0000313" key="2">
    <source>
        <dbReference type="EMBL" id="KAA6314338.1"/>
    </source>
</evidence>